<feature type="transmembrane region" description="Helical" evidence="1">
    <location>
        <begin position="83"/>
        <end position="101"/>
    </location>
</feature>
<accession>A0ABX7YNZ6</accession>
<evidence type="ECO:0000313" key="3">
    <source>
        <dbReference type="Proteomes" id="UP000677616"/>
    </source>
</evidence>
<keyword evidence="3" id="KW-1185">Reference proteome</keyword>
<evidence type="ECO:0008006" key="4">
    <source>
        <dbReference type="Google" id="ProtNLM"/>
    </source>
</evidence>
<feature type="transmembrane region" description="Helical" evidence="1">
    <location>
        <begin position="57"/>
        <end position="77"/>
    </location>
</feature>
<reference evidence="2 3" key="1">
    <citation type="submission" date="2021-04" db="EMBL/GenBank/DDBJ databases">
        <title>Complete genome sequence of a novel Streptococcus species.</title>
        <authorList>
            <person name="Teng J.L.L."/>
        </authorList>
    </citation>
    <scope>NUCLEOTIDE SEQUENCE [LARGE SCALE GENOMIC DNA]</scope>
    <source>
        <strain evidence="2 3">HKU75</strain>
    </source>
</reference>
<protein>
    <recommendedName>
        <fullName evidence="4">GGDEF domain-containing protein</fullName>
    </recommendedName>
</protein>
<feature type="transmembrane region" description="Helical" evidence="1">
    <location>
        <begin position="9"/>
        <end position="27"/>
    </location>
</feature>
<evidence type="ECO:0000256" key="1">
    <source>
        <dbReference type="SAM" id="Phobius"/>
    </source>
</evidence>
<dbReference type="EMBL" id="CP073084">
    <property type="protein sequence ID" value="QUE55142.1"/>
    <property type="molecule type" value="Genomic_DNA"/>
</dbReference>
<sequence>MTYIRKLDLFRLLLTATILACLAFGYFSTTSIFFTELLLVAAALLAATLLSDILIAWLFLLSSSIAVVLLVAGVVYLTSLQQLVLLFSFPLVLALTSRIHALKREILSAVKDEQKNASNHYRQLLAAAKQNQTWPVEAILVNWAHSSHFYHMNPSAYRDMLRTIYQTLLDCLTEDMTVYYVSNGSFLILLSGQDAEHRLYFDTVIQPKLSKLRFHNLSISQETQYRHGYVAIDSSNMETFRTSSELLKQLNRQLETDIIVEY</sequence>
<gene>
    <name evidence="2" type="ORF">INT76_04485</name>
</gene>
<dbReference type="Proteomes" id="UP000677616">
    <property type="component" value="Chromosome"/>
</dbReference>
<keyword evidence="1" id="KW-0812">Transmembrane</keyword>
<keyword evidence="1" id="KW-1133">Transmembrane helix</keyword>
<keyword evidence="1" id="KW-0472">Membrane</keyword>
<proteinExistence type="predicted"/>
<evidence type="ECO:0000313" key="2">
    <source>
        <dbReference type="EMBL" id="QUE55142.1"/>
    </source>
</evidence>
<organism evidence="2 3">
    <name type="scientific">Streptococcus oriscaviae</name>
    <dbReference type="NCBI Taxonomy" id="2781599"/>
    <lineage>
        <taxon>Bacteria</taxon>
        <taxon>Bacillati</taxon>
        <taxon>Bacillota</taxon>
        <taxon>Bacilli</taxon>
        <taxon>Lactobacillales</taxon>
        <taxon>Streptococcaceae</taxon>
        <taxon>Streptococcus</taxon>
    </lineage>
</organism>
<dbReference type="RefSeq" id="WP_212572622.1">
    <property type="nucleotide sequence ID" value="NZ_CP073084.1"/>
</dbReference>
<name>A0ABX7YNZ6_9STRE</name>